<dbReference type="PANTHER" id="PTHR42788">
    <property type="entry name" value="TAURINE IMPORT ATP-BINDING PROTEIN-RELATED"/>
    <property type="match status" value="1"/>
</dbReference>
<dbReference type="AlphaFoldDB" id="A0A3M4W944"/>
<dbReference type="Proteomes" id="UP000614982">
    <property type="component" value="Unassembled WGS sequence"/>
</dbReference>
<evidence type="ECO:0000256" key="3">
    <source>
        <dbReference type="ARBA" id="ARBA00022741"/>
    </source>
</evidence>
<evidence type="ECO:0000256" key="1">
    <source>
        <dbReference type="ARBA" id="ARBA00005417"/>
    </source>
</evidence>
<keyword evidence="10" id="KW-1185">Reference proteome</keyword>
<dbReference type="EMBL" id="RBRY01000043">
    <property type="protein sequence ID" value="RMR60554.1"/>
    <property type="molecule type" value="Genomic_DNA"/>
</dbReference>
<dbReference type="Proteomes" id="UP000278332">
    <property type="component" value="Unassembled WGS sequence"/>
</dbReference>
<proteinExistence type="inferred from homology"/>
<dbReference type="InterPro" id="IPR050166">
    <property type="entry name" value="ABC_transporter_ATP-bind"/>
</dbReference>
<evidence type="ECO:0000256" key="5">
    <source>
        <dbReference type="ARBA" id="ARBA00022967"/>
    </source>
</evidence>
<comment type="similarity">
    <text evidence="1">Belongs to the ABC transporter superfamily.</text>
</comment>
<reference evidence="8 9" key="1">
    <citation type="submission" date="2018-08" db="EMBL/GenBank/DDBJ databases">
        <title>Recombination of ecologically and evolutionarily significant loci maintains genetic cohesion in the Pseudomonas syringae species complex.</title>
        <authorList>
            <person name="Dillon M."/>
            <person name="Thakur S."/>
            <person name="Almeida R.N.D."/>
            <person name="Weir B.S."/>
            <person name="Guttman D.S."/>
        </authorList>
    </citation>
    <scope>NUCLEOTIDE SEQUENCE [LARGE SCALE GENOMIC DNA]</scope>
    <source>
        <strain evidence="8 9">ICMP 6917</strain>
    </source>
</reference>
<comment type="caution">
    <text evidence="8">The sequence shown here is derived from an EMBL/GenBank/DDBJ whole genome shotgun (WGS) entry which is preliminary data.</text>
</comment>
<dbReference type="GO" id="GO:0005524">
    <property type="term" value="F:ATP binding"/>
    <property type="evidence" value="ECO:0007669"/>
    <property type="project" value="UniProtKB-KW"/>
</dbReference>
<keyword evidence="4 7" id="KW-0067">ATP-binding</keyword>
<accession>A0A3M4W944</accession>
<dbReference type="InterPro" id="IPR017871">
    <property type="entry name" value="ABC_transporter-like_CS"/>
</dbReference>
<dbReference type="PANTHER" id="PTHR42788:SF19">
    <property type="entry name" value="ALIPHATIC SULFONATES IMPORT ATP-BINDING PROTEIN SSUB 2"/>
    <property type="match status" value="1"/>
</dbReference>
<dbReference type="InterPro" id="IPR003593">
    <property type="entry name" value="AAA+_ATPase"/>
</dbReference>
<evidence type="ECO:0000259" key="6">
    <source>
        <dbReference type="PROSITE" id="PS50893"/>
    </source>
</evidence>
<keyword evidence="2" id="KW-0813">Transport</keyword>
<dbReference type="Gene3D" id="3.40.50.300">
    <property type="entry name" value="P-loop containing nucleotide triphosphate hydrolases"/>
    <property type="match status" value="1"/>
</dbReference>
<evidence type="ECO:0000256" key="2">
    <source>
        <dbReference type="ARBA" id="ARBA00022448"/>
    </source>
</evidence>
<evidence type="ECO:0000313" key="9">
    <source>
        <dbReference type="Proteomes" id="UP000278332"/>
    </source>
</evidence>
<feature type="domain" description="ABC transporter" evidence="6">
    <location>
        <begin position="12"/>
        <end position="232"/>
    </location>
</feature>
<dbReference type="InterPro" id="IPR027417">
    <property type="entry name" value="P-loop_NTPase"/>
</dbReference>
<name>A0A3M4W944_PSECI</name>
<dbReference type="Pfam" id="PF00005">
    <property type="entry name" value="ABC_tran"/>
    <property type="match status" value="1"/>
</dbReference>
<protein>
    <submittedName>
        <fullName evidence="8">ABC-type nitrate/sulfonate/bicarbonate transport system</fullName>
    </submittedName>
    <submittedName>
        <fullName evidence="7">Aliphatic sulfonates import ATP-binding protein SsuB 1</fullName>
    </submittedName>
</protein>
<gene>
    <name evidence="7" type="primary">ssuB1</name>
    <name evidence="8" type="ORF">ALP84_00636</name>
    <name evidence="7" type="ORF">PSCICP_40070</name>
</gene>
<sequence length="246" mass="27546">MTQLHHTTADQMHLLDLHVEHKAFGDTAVLGQLELRLQPGEIVSLLGPSGCGKSTLLRLVAQLDQDFRGQLRKRPDEVGFVFQEPRLMPWLTVAENIGFSQDKDYDRARVTRLIDEVGLTGFADALPKALSGGMAQRVAIARGLYGQPQLLLLDEPFSAVDAFTRFKLQDLLLDLAQRHHIGLLVVTHDVDEALYLSHRVLVIGNRPGTVIRELTVPLTYPRDRRDETLAKLRSQALESLHDARVI</sequence>
<dbReference type="PROSITE" id="PS50893">
    <property type="entry name" value="ABC_TRANSPORTER_2"/>
    <property type="match status" value="1"/>
</dbReference>
<evidence type="ECO:0000313" key="7">
    <source>
        <dbReference type="EMBL" id="GFM94035.1"/>
    </source>
</evidence>
<reference evidence="7 10" key="2">
    <citation type="submission" date="2020-05" db="EMBL/GenBank/DDBJ databases">
        <title>Genetic diversity of Pseudomonas cichorii.</title>
        <authorList>
            <person name="Tani S."/>
            <person name="Yagi H."/>
            <person name="Hashimoto S."/>
            <person name="Iiyama K."/>
            <person name="Furuya N."/>
        </authorList>
    </citation>
    <scope>NUCLEOTIDE SEQUENCE [LARGE SCALE GENOMIC DNA]</scope>
    <source>
        <strain evidence="7 10">LMG 2162</strain>
    </source>
</reference>
<dbReference type="InterPro" id="IPR003439">
    <property type="entry name" value="ABC_transporter-like_ATP-bd"/>
</dbReference>
<organism evidence="8 9">
    <name type="scientific">Pseudomonas cichorii</name>
    <dbReference type="NCBI Taxonomy" id="36746"/>
    <lineage>
        <taxon>Bacteria</taxon>
        <taxon>Pseudomonadati</taxon>
        <taxon>Pseudomonadota</taxon>
        <taxon>Gammaproteobacteria</taxon>
        <taxon>Pseudomonadales</taxon>
        <taxon>Pseudomonadaceae</taxon>
        <taxon>Pseudomonas</taxon>
    </lineage>
</organism>
<keyword evidence="5" id="KW-1278">Translocase</keyword>
<dbReference type="PROSITE" id="PS00211">
    <property type="entry name" value="ABC_TRANSPORTER_1"/>
    <property type="match status" value="1"/>
</dbReference>
<dbReference type="EMBL" id="BLWA01000013">
    <property type="protein sequence ID" value="GFM94035.1"/>
    <property type="molecule type" value="Genomic_DNA"/>
</dbReference>
<dbReference type="GO" id="GO:0016887">
    <property type="term" value="F:ATP hydrolysis activity"/>
    <property type="evidence" value="ECO:0007669"/>
    <property type="project" value="InterPro"/>
</dbReference>
<keyword evidence="3" id="KW-0547">Nucleotide-binding</keyword>
<evidence type="ECO:0000256" key="4">
    <source>
        <dbReference type="ARBA" id="ARBA00022840"/>
    </source>
</evidence>
<evidence type="ECO:0000313" key="8">
    <source>
        <dbReference type="EMBL" id="RMR60554.1"/>
    </source>
</evidence>
<dbReference type="SMART" id="SM00382">
    <property type="entry name" value="AAA"/>
    <property type="match status" value="1"/>
</dbReference>
<evidence type="ECO:0000313" key="10">
    <source>
        <dbReference type="Proteomes" id="UP000614982"/>
    </source>
</evidence>
<dbReference type="SUPFAM" id="SSF52540">
    <property type="entry name" value="P-loop containing nucleoside triphosphate hydrolases"/>
    <property type="match status" value="1"/>
</dbReference>